<dbReference type="Proteomes" id="UP000324897">
    <property type="component" value="Unassembled WGS sequence"/>
</dbReference>
<name>A0A5J9W5T7_9POAL</name>
<dbReference type="EMBL" id="RWGY01000005">
    <property type="protein sequence ID" value="TVU43689.1"/>
    <property type="molecule type" value="Genomic_DNA"/>
</dbReference>
<protein>
    <submittedName>
        <fullName evidence="1">Uncharacterized protein</fullName>
    </submittedName>
</protein>
<gene>
    <name evidence="1" type="ORF">EJB05_10177</name>
</gene>
<keyword evidence="2" id="KW-1185">Reference proteome</keyword>
<organism evidence="1 2">
    <name type="scientific">Eragrostis curvula</name>
    <name type="common">weeping love grass</name>
    <dbReference type="NCBI Taxonomy" id="38414"/>
    <lineage>
        <taxon>Eukaryota</taxon>
        <taxon>Viridiplantae</taxon>
        <taxon>Streptophyta</taxon>
        <taxon>Embryophyta</taxon>
        <taxon>Tracheophyta</taxon>
        <taxon>Spermatophyta</taxon>
        <taxon>Magnoliopsida</taxon>
        <taxon>Liliopsida</taxon>
        <taxon>Poales</taxon>
        <taxon>Poaceae</taxon>
        <taxon>PACMAD clade</taxon>
        <taxon>Chloridoideae</taxon>
        <taxon>Eragrostideae</taxon>
        <taxon>Eragrostidinae</taxon>
        <taxon>Eragrostis</taxon>
    </lineage>
</organism>
<dbReference type="AlphaFoldDB" id="A0A5J9W5T7"/>
<sequence>MLATATYNLHCWPSQVLRSPPPPQDASHALPLGLGPWNCRLSPGVTTNPGTNCSLLGSGMNCLNADF</sequence>
<evidence type="ECO:0000313" key="2">
    <source>
        <dbReference type="Proteomes" id="UP000324897"/>
    </source>
</evidence>
<accession>A0A5J9W5T7</accession>
<feature type="non-terminal residue" evidence="1">
    <location>
        <position position="67"/>
    </location>
</feature>
<reference evidence="1 2" key="1">
    <citation type="journal article" date="2019" name="Sci. Rep.">
        <title>A high-quality genome of Eragrostis curvula grass provides insights into Poaceae evolution and supports new strategies to enhance forage quality.</title>
        <authorList>
            <person name="Carballo J."/>
            <person name="Santos B.A.C.M."/>
            <person name="Zappacosta D."/>
            <person name="Garbus I."/>
            <person name="Selva J.P."/>
            <person name="Gallo C.A."/>
            <person name="Diaz A."/>
            <person name="Albertini E."/>
            <person name="Caccamo M."/>
            <person name="Echenique V."/>
        </authorList>
    </citation>
    <scope>NUCLEOTIDE SEQUENCE [LARGE SCALE GENOMIC DNA]</scope>
    <source>
        <strain evidence="2">cv. Victoria</strain>
        <tissue evidence="1">Leaf</tissue>
    </source>
</reference>
<proteinExistence type="predicted"/>
<dbReference type="Gramene" id="TVU43689">
    <property type="protein sequence ID" value="TVU43689"/>
    <property type="gene ID" value="EJB05_10177"/>
</dbReference>
<comment type="caution">
    <text evidence="1">The sequence shown here is derived from an EMBL/GenBank/DDBJ whole genome shotgun (WGS) entry which is preliminary data.</text>
</comment>
<evidence type="ECO:0000313" key="1">
    <source>
        <dbReference type="EMBL" id="TVU43689.1"/>
    </source>
</evidence>